<evidence type="ECO:0000256" key="6">
    <source>
        <dbReference type="ARBA" id="ARBA00022729"/>
    </source>
</evidence>
<accession>A0ABY7G9C3</accession>
<comment type="function">
    <text evidence="9">Recognizes glycoproteins with minor folding defects. Reglucosylates single N-glycans near the misfolded part of the protein, thus providing quality control for protein folding in the endoplasmic reticulum. Reglucosylated proteins are recognized by calreticulin for recycling to the endoplasmic reticulum and refolding or degradation.</text>
</comment>
<keyword evidence="7" id="KW-0256">Endoplasmic reticulum</keyword>
<dbReference type="EMBL" id="CP111026">
    <property type="protein sequence ID" value="WAR27836.1"/>
    <property type="molecule type" value="Genomic_DNA"/>
</dbReference>
<evidence type="ECO:0000256" key="1">
    <source>
        <dbReference type="ARBA" id="ARBA00001913"/>
    </source>
</evidence>
<dbReference type="Gene3D" id="3.90.550.10">
    <property type="entry name" value="Spore Coat Polysaccharide Biosynthesis Protein SpsA, Chain A"/>
    <property type="match status" value="1"/>
</dbReference>
<feature type="domain" description="UDP-glucose:glycoprotein glucosyltransferase thioredoxin-like" evidence="14">
    <location>
        <begin position="489"/>
        <end position="567"/>
    </location>
</feature>
<comment type="cofactor">
    <cofactor evidence="1">
        <name>Ca(2+)</name>
        <dbReference type="ChEBI" id="CHEBI:29108"/>
    </cofactor>
</comment>
<dbReference type="SUPFAM" id="SSF53448">
    <property type="entry name" value="Nucleotide-diphospho-sugar transferases"/>
    <property type="match status" value="1"/>
</dbReference>
<evidence type="ECO:0000259" key="13">
    <source>
        <dbReference type="Pfam" id="PF18402"/>
    </source>
</evidence>
<evidence type="ECO:0000259" key="12">
    <source>
        <dbReference type="Pfam" id="PF18401"/>
    </source>
</evidence>
<comment type="similarity">
    <text evidence="4">Belongs to the glycosyltransferase 8 family.</text>
</comment>
<evidence type="ECO:0000256" key="4">
    <source>
        <dbReference type="ARBA" id="ARBA00006351"/>
    </source>
</evidence>
<dbReference type="PANTHER" id="PTHR11226:SF0">
    <property type="entry name" value="UDP-GLUCOSE:GLYCOPROTEIN GLUCOSYLTRANSFERASE"/>
    <property type="match status" value="1"/>
</dbReference>
<reference evidence="16" key="1">
    <citation type="submission" date="2022-11" db="EMBL/GenBank/DDBJ databases">
        <title>Centuries of genome instability and evolution in soft-shell clam transmissible cancer (bioRxiv).</title>
        <authorList>
            <person name="Hart S.F.M."/>
            <person name="Yonemitsu M.A."/>
            <person name="Giersch R.M."/>
            <person name="Beal B.F."/>
            <person name="Arriagada G."/>
            <person name="Davis B.W."/>
            <person name="Ostrander E.A."/>
            <person name="Goff S.P."/>
            <person name="Metzger M.J."/>
        </authorList>
    </citation>
    <scope>NUCLEOTIDE SEQUENCE</scope>
    <source>
        <strain evidence="16">MELC-2E11</strain>
        <tissue evidence="16">Siphon/mantle</tissue>
    </source>
</reference>
<keyword evidence="8" id="KW-0325">Glycoprotein</keyword>
<dbReference type="InterPro" id="IPR040497">
    <property type="entry name" value="Glyco_transf_24"/>
</dbReference>
<dbReference type="InterPro" id="IPR040525">
    <property type="entry name" value="UGGT_TRXL_4"/>
</dbReference>
<evidence type="ECO:0000256" key="2">
    <source>
        <dbReference type="ARBA" id="ARBA00004319"/>
    </source>
</evidence>
<sequence>MKEETERRAALKGKTTECANGLHDESCLAMCQFALPGIVNRRGLQVCVQTDEAMYHLIQKFSAKFLTPMLQNFLKMFLSLRAYSPTVEMFQHMADDAGPPDGCDAFVFVHGEKTCDADKIKGLVKSAANKDGPVLFKFDHVYPGGRDAQVTAILYGQLGTAAFKTLHGKLVELTAAGDVIYVYRHYLKAKDDTKVEGGDSGADEEEDAGVDVDGFVFSKLRLLLKTSVNSDMKREIEKNQQYFEQYHGMEAGDSALYVNGIPMDMEIYDVFMLLDIMKSEAKIMEGLFSLGFQFINDLETDKKYSNWPDKVQDILRPTYPGMLRHVAKNFFNLVFIVDPQEKDSRELLKMAESFYVHSVPVRIGVVFLVSGDKDVYETANGGEITVAMVTKEFKEQFADEEIEKVFGKDSEYDYVKRADLTQDSFEEGVITEIMQATPEFQQNVYQGRLHEGHNILEWVMEKDHVLPRLNSRVLNGPSKTLDLCENIDDSKVYALSLWLVVDLQTSEGRSLAYAALKRLKHSNDMRLAFIFNPEAPSTGKVDINKAAHVAVNTLSNTLAKSYVTKLVFGPLRVDEEFITEDVDLLEMYVKQLSANRLRTEITKMKYTGKKGSDLVMKVGGLLASIEKSHTRKKVKYGGDQHSIAAQKMAPILMVLKDLYNLDIRVYMNSKDKLSEMPLKRYYRYVLDPELKFKADGKLAGGPKAKFVDLPNKSILTLGMEPAENWLVEAIRAQYDLDNILLDEVRGGVEAEFQLEYLLLEGHCYDSNSGQPPRGLQFVLGTNSSDVKQDTIVMANLGYFQMKANPGAWTLKLRQGRSSELYDISSHEYTETPAGFKDVIVAMKDFKSRTIRVKVAKKPGKDKEKLLDDSKDEEGASGIWDTISSSFSGGEKSTEDKDQTLNIFSVASGHLYERLLRIMMMSVMKNTKSKVKFWFLKNYLSPTFKEFIPHYAKEYGFEYELVQYKWPRWLNQQKEKQRIMWGFKILFLDVLFPLDVKKFIFVDADQIVRTDLQELNDLDLGGAPYGYTPFCSDRKEMDGFRFWKSGYWAGHLAGRAYHISALYVVDLKRFREIAAGDRLRGQYQGLSQDPNSLSNLDQDLPNNMIHQEWLWCATWCSEESKKYAKTIDLVFWDSIYGTNTRSQIEYEPPELDSVKKEAWRDRIEL</sequence>
<comment type="pathway">
    <text evidence="3">Protein modification; protein glycosylation.</text>
</comment>
<dbReference type="Pfam" id="PF18402">
    <property type="entry name" value="Thioredoxin_14"/>
    <property type="match status" value="1"/>
</dbReference>
<evidence type="ECO:0000256" key="9">
    <source>
        <dbReference type="ARBA" id="ARBA00045874"/>
    </source>
</evidence>
<keyword evidence="5" id="KW-0808">Transferase</keyword>
<evidence type="ECO:0000313" key="16">
    <source>
        <dbReference type="EMBL" id="WAR27836.1"/>
    </source>
</evidence>
<feature type="domain" description="UGGT thioredoxin-like" evidence="13">
    <location>
        <begin position="294"/>
        <end position="375"/>
    </location>
</feature>
<feature type="domain" description="UGGT thioredoxin-like" evidence="11">
    <location>
        <begin position="49"/>
        <end position="193"/>
    </location>
</feature>
<comment type="subcellular location">
    <subcellularLocation>
        <location evidence="2">Endoplasmic reticulum lumen</location>
    </subcellularLocation>
</comment>
<dbReference type="InterPro" id="IPR009448">
    <property type="entry name" value="UDP-g_GGtrans"/>
</dbReference>
<organism evidence="16 17">
    <name type="scientific">Mya arenaria</name>
    <name type="common">Soft-shell clam</name>
    <dbReference type="NCBI Taxonomy" id="6604"/>
    <lineage>
        <taxon>Eukaryota</taxon>
        <taxon>Metazoa</taxon>
        <taxon>Spiralia</taxon>
        <taxon>Lophotrochozoa</taxon>
        <taxon>Mollusca</taxon>
        <taxon>Bivalvia</taxon>
        <taxon>Autobranchia</taxon>
        <taxon>Heteroconchia</taxon>
        <taxon>Euheterodonta</taxon>
        <taxon>Imparidentia</taxon>
        <taxon>Neoheterodontei</taxon>
        <taxon>Myida</taxon>
        <taxon>Myoidea</taxon>
        <taxon>Myidae</taxon>
        <taxon>Mya</taxon>
    </lineage>
</organism>
<dbReference type="InterPro" id="IPR029044">
    <property type="entry name" value="Nucleotide-diphossugar_trans"/>
</dbReference>
<dbReference type="Pfam" id="PF06427">
    <property type="entry name" value="UDP-g_GGTase"/>
    <property type="match status" value="1"/>
</dbReference>
<evidence type="ECO:0000256" key="7">
    <source>
        <dbReference type="ARBA" id="ARBA00022824"/>
    </source>
</evidence>
<gene>
    <name evidence="16" type="ORF">MAR_013540</name>
</gene>
<name>A0ABY7G9C3_MYAAR</name>
<evidence type="ECO:0000259" key="14">
    <source>
        <dbReference type="Pfam" id="PF18403"/>
    </source>
</evidence>
<dbReference type="Pfam" id="PF18403">
    <property type="entry name" value="Thioredoxin_15"/>
    <property type="match status" value="1"/>
</dbReference>
<keyword evidence="17" id="KW-1185">Reference proteome</keyword>
<proteinExistence type="inferred from homology"/>
<evidence type="ECO:0000256" key="8">
    <source>
        <dbReference type="ARBA" id="ARBA00023180"/>
    </source>
</evidence>
<evidence type="ECO:0000256" key="3">
    <source>
        <dbReference type="ARBA" id="ARBA00004922"/>
    </source>
</evidence>
<dbReference type="Pfam" id="PF18404">
    <property type="entry name" value="Glyco_transf_24"/>
    <property type="match status" value="1"/>
</dbReference>
<dbReference type="InterPro" id="IPR040692">
    <property type="entry name" value="UGGT_TRXL_3"/>
</dbReference>
<dbReference type="InterPro" id="IPR040694">
    <property type="entry name" value="UGGT_TRXL_2"/>
</dbReference>
<dbReference type="Proteomes" id="UP001164746">
    <property type="component" value="Chromosome 15"/>
</dbReference>
<protein>
    <submittedName>
        <fullName evidence="16">UGGG-like protein</fullName>
    </submittedName>
</protein>
<dbReference type="Pfam" id="PF18401">
    <property type="entry name" value="Thioredoxin_13"/>
    <property type="match status" value="1"/>
</dbReference>
<dbReference type="CDD" id="cd06432">
    <property type="entry name" value="GT8_HUGT1_C_like"/>
    <property type="match status" value="1"/>
</dbReference>
<evidence type="ECO:0000313" key="17">
    <source>
        <dbReference type="Proteomes" id="UP001164746"/>
    </source>
</evidence>
<evidence type="ECO:0000256" key="10">
    <source>
        <dbReference type="ARBA" id="ARBA00048456"/>
    </source>
</evidence>
<dbReference type="PANTHER" id="PTHR11226">
    <property type="entry name" value="UDP-GLUCOSE GLYCOPROTEIN:GLUCOSYLTRANSFERASE"/>
    <property type="match status" value="1"/>
</dbReference>
<dbReference type="Pfam" id="PF18400">
    <property type="entry name" value="Thioredoxin_12"/>
    <property type="match status" value="1"/>
</dbReference>
<feature type="domain" description="UGGT thioredoxin-like" evidence="12">
    <location>
        <begin position="221"/>
        <end position="293"/>
    </location>
</feature>
<evidence type="ECO:0000259" key="15">
    <source>
        <dbReference type="Pfam" id="PF18404"/>
    </source>
</evidence>
<evidence type="ECO:0000256" key="5">
    <source>
        <dbReference type="ARBA" id="ARBA00022679"/>
    </source>
</evidence>
<dbReference type="InterPro" id="IPR040693">
    <property type="entry name" value="UGGT_TRXL_1"/>
</dbReference>
<feature type="domain" description="Glucosyltransferase 24 catalytic" evidence="15">
    <location>
        <begin position="900"/>
        <end position="1129"/>
    </location>
</feature>
<comment type="catalytic activity">
    <reaction evidence="10">
        <text>N(4)-(alpha-D-Man-(1-&gt;2)-alpha-D-Man-(1-&gt;2)-alpha-D-Man-(1-&gt;3)-[alpha-D-Man-(1-&gt;2)-alpha-D-Man-(1-&gt;3)-[alpha-D-Man-(1-&gt;2)-alpha-D-Man-(1-&gt;6)]-alpha-D-Man-(1-&gt;6)]-beta-D-Man-(1-&gt;4)-beta-D-GlcNAc-(1-&gt;4)-beta-D-GlcNAc)-L-asparaginyl-[protein] (N-glucan mannose isomer 9A1,2,3B1,2,3) + UDP-alpha-D-glucose = N(4)-(alpha-D-Glc-(1-&gt;3)-alpha-D-Man-(1-&gt;2)-alpha-D-Man-(1-&gt;2)-alpha-D-Man-(1-&gt;3)-[alpha-D-Man-(1-&gt;2)-alpha-D-Man-(1-&gt;3)-[alpha-D-Man-(1-&gt;2)-alpha-D-Man-(1-&gt;6)]-alpha-D-Man-(1-&gt;6)]-beta-D-Man-(1-&gt;4)-beta-D-GlcNAc-(1-&gt;4)-beta-D-GlcNAc)-L-asparaginyl-[protein] + UDP + H(+)</text>
        <dbReference type="Rhea" id="RHEA:61304"/>
        <dbReference type="Rhea" id="RHEA-COMP:14356"/>
        <dbReference type="Rhea" id="RHEA-COMP:14357"/>
        <dbReference type="ChEBI" id="CHEBI:15378"/>
        <dbReference type="ChEBI" id="CHEBI:58223"/>
        <dbReference type="ChEBI" id="CHEBI:58885"/>
        <dbReference type="ChEBI" id="CHEBI:59080"/>
        <dbReference type="ChEBI" id="CHEBI:139493"/>
    </reaction>
</comment>
<evidence type="ECO:0000259" key="11">
    <source>
        <dbReference type="Pfam" id="PF18400"/>
    </source>
</evidence>
<keyword evidence="6" id="KW-0732">Signal</keyword>